<dbReference type="KEGG" id="bthg:MS2017_0833"/>
<sequence length="135" mass="15887">MSPLNVAVYINLGLHGVTFYLVEFLNEGVLSFILIDVNSRFFCFLLCIFLQAKKMFMLSLQKKITVPRRKIHYNCDYLFGLCGVECWQIRFWLVLAFEYFIIKRGSAPFITLIIFNFNIYFGLTFIANKYFSLLS</sequence>
<dbReference type="Proteomes" id="UP000278334">
    <property type="component" value="Chromosome"/>
</dbReference>
<feature type="transmembrane region" description="Helical" evidence="1">
    <location>
        <begin position="29"/>
        <end position="52"/>
    </location>
</feature>
<keyword evidence="1" id="KW-1133">Transmembrane helix</keyword>
<protein>
    <submittedName>
        <fullName evidence="2">Uncharacterized protein</fullName>
    </submittedName>
</protein>
<dbReference type="AlphaFoldDB" id="A0A3G3IL83"/>
<name>A0A3G3IL83_9GAMM</name>
<keyword evidence="1" id="KW-0472">Membrane</keyword>
<dbReference type="EMBL" id="CP024634">
    <property type="protein sequence ID" value="AYQ56555.1"/>
    <property type="molecule type" value="Genomic_DNA"/>
</dbReference>
<organism evidence="2 3">
    <name type="scientific">Bathymodiolus thermophilus thioautotrophic gill symbiont</name>
    <dbReference type="NCBI Taxonomy" id="2360"/>
    <lineage>
        <taxon>Bacteria</taxon>
        <taxon>Pseudomonadati</taxon>
        <taxon>Pseudomonadota</taxon>
        <taxon>Gammaproteobacteria</taxon>
        <taxon>sulfur-oxidizing symbionts</taxon>
    </lineage>
</organism>
<gene>
    <name evidence="2" type="ORF">MS2017_0833</name>
</gene>
<evidence type="ECO:0000256" key="1">
    <source>
        <dbReference type="SAM" id="Phobius"/>
    </source>
</evidence>
<evidence type="ECO:0000313" key="2">
    <source>
        <dbReference type="EMBL" id="AYQ56555.1"/>
    </source>
</evidence>
<accession>A0A3G3IL83</accession>
<evidence type="ECO:0000313" key="3">
    <source>
        <dbReference type="Proteomes" id="UP000278334"/>
    </source>
</evidence>
<proteinExistence type="predicted"/>
<feature type="transmembrane region" description="Helical" evidence="1">
    <location>
        <begin position="107"/>
        <end position="127"/>
    </location>
</feature>
<reference evidence="2 3" key="1">
    <citation type="submission" date="2017-11" db="EMBL/GenBank/DDBJ databases">
        <title>Genome sequence of the bacterial symbiont EPR9N from a vent mussel Bathymodiolus thermophilus.</title>
        <authorList>
            <person name="Won Y.-J."/>
        </authorList>
    </citation>
    <scope>NUCLEOTIDE SEQUENCE [LARGE SCALE GENOMIC DNA]</scope>
    <source>
        <strain evidence="2 3">EPR9N</strain>
    </source>
</reference>
<keyword evidence="1" id="KW-0812">Transmembrane</keyword>